<evidence type="ECO:0000259" key="2">
    <source>
        <dbReference type="Pfam" id="PF25564"/>
    </source>
</evidence>
<evidence type="ECO:0000313" key="3">
    <source>
        <dbReference type="EMBL" id="MBD2150374.1"/>
    </source>
</evidence>
<feature type="domain" description="DUF7933" evidence="2">
    <location>
        <begin position="1020"/>
        <end position="1141"/>
    </location>
</feature>
<keyword evidence="1" id="KW-1133">Transmembrane helix</keyword>
<dbReference type="InterPro" id="IPR051172">
    <property type="entry name" value="Chlamydia_OmcB"/>
</dbReference>
<sequence>MAKKWQNAIMAIRQLFNYLFNYFAQVNLRQLKRILLPFAGFIITLSLILFANHHTAPPAQSQVTVASINKSFLPIAIDPGGVSRLSISIFNSSASPLTGNSITDVFPAGMTVAAPLNIGNSCGGTVTAVVGGNSMALNGGTVPPASGGVDGSCTISVDVTSTIQGNSINNIPINALTNDQVQRNATQANATLQVRTMTAPSINKVIAPSTIATGDTALLTITLRNNDLSIPLTNASFTDTLPANVLIAGTPNLGGTCLTANGGTGSASTTPTSVTLTGATVAPNSTCTLSVSITSNVIGNYTNDIPAGAISSTQGVTNANPTSAPLAVQQARIVVTKSFNPSNPNIGENSNLTITLTNSTTNNTITGINLTDTMPADLTVVNFGTTTCTSDGTPTNSTLSFTSNSVTITGGILPPNSTANNSCTITATVTSNIGGLKVNTIDANNVANTQNLPSTATSANINFRGITGTKTFARAVAAVAPLTATDLLPGEVGIYTLTLTNPTPLSITNIAFTDTFPNTNLQLNSPPNVTNSCNGTVTANNRANPSPDQIILTSGSLVPNSSCTITFEVVAESVGSMSNSIPANTITNNQNAGNANNINTAAVRVPGLRISKVFSPSTTTVNGLTRATITVENITSTTNITNILVPDVLPSGLIVATPPNDSTTCTGGSVRRVDNTTALSGGETQFRLVGASLNASSTCTFQVDLTPTTAGNKDNVFNPANITNAENAPAIASGATLTIDTSSITVNKSFLTSPVNVNSNTRIRVDIIVPAGSGNVTGLNLTDTLPAGLQIASTPNLTRENCAFTPIGAFTATAGGNTITLTGVNINQNQTCRVEVNAVPTTPGNKVNEIPASAITTNQGRTNTNPTSATLQVTAVQLNKSFSPNLIAPSGRSVLSVTITNYASFPLTNVQVIDPLPQSPVAQTISIANPPNGSTTCASGTVNAIAGGTSFSLTGATVPAFVGGVPGICTFQVEVTGTGASGSIDNVIPAGIANFSSAEGVTTSAPTLATLNYGPLQVLVNKNFNPLTVSGGSTSLLTVTLTNNSAVNYIGVNFTDNMPTGMQLAAPLNVSTTCASGIITGNPGDGSFRLSGASMPSNSSCTVSVRVVSSAEGNLTNTIPVAGVRSFQGATNPDQAQATLTNLPGIGLGKSFTPSTVNPGDITRLTITIINSRPVDLSNLGITDTLPAGLAIASPPNTSTNCPAGVVTTTANSVTLGSATVVSSTTCSFSVDVLVAAVGSYTNIIPAGSITSTQSFTNPDPVEATVTAAILPTIAKSFAPNTISQGDISTLTIQLGNASGAAITLTSAFVDNLPTNVLVAPTPNIGGTCTTANVVANAGTITYNNGATIPNGGCRITVQVTSATNGVYVNTIPANALQTNIGNNPIPATATLTVQGGSPNVVLVKRITRINTNDLNGYENDLSTTNDDITNNWPNPLSDSLRGSLAQTNVRPQDEVEYTIYYLNIGLNNANNVRICDPVPANTLYIANAFNGSTPTDGGLPADLGIVLQTGTTIGDRRYLTGINDGDRGRYYDPTIGEVTPSTGSDRCVQPDNPTLPITTNPNGIVTVNVTRIPTFPSVPNATGAGLPPSSYGFVRFKVRVK</sequence>
<dbReference type="RefSeq" id="WP_190350739.1">
    <property type="nucleotide sequence ID" value="NZ_JACJPY010000024.1"/>
</dbReference>
<evidence type="ECO:0000256" key="1">
    <source>
        <dbReference type="SAM" id="Phobius"/>
    </source>
</evidence>
<dbReference type="NCBIfam" id="TIGR01451">
    <property type="entry name" value="B_ant_repeat"/>
    <property type="match status" value="2"/>
</dbReference>
<dbReference type="InterPro" id="IPR057693">
    <property type="entry name" value="DUF7933"/>
</dbReference>
<organism evidence="3 4">
    <name type="scientific">Pseudanabaena cinerea FACHB-1277</name>
    <dbReference type="NCBI Taxonomy" id="2949581"/>
    <lineage>
        <taxon>Bacteria</taxon>
        <taxon>Bacillati</taxon>
        <taxon>Cyanobacteriota</taxon>
        <taxon>Cyanophyceae</taxon>
        <taxon>Pseudanabaenales</taxon>
        <taxon>Pseudanabaenaceae</taxon>
        <taxon>Pseudanabaena</taxon>
        <taxon>Pseudanabaena cinerea</taxon>
    </lineage>
</organism>
<dbReference type="Proteomes" id="UP000631421">
    <property type="component" value="Unassembled WGS sequence"/>
</dbReference>
<feature type="domain" description="DUF7933" evidence="2">
    <location>
        <begin position="1148"/>
        <end position="1266"/>
    </location>
</feature>
<evidence type="ECO:0000313" key="4">
    <source>
        <dbReference type="Proteomes" id="UP000631421"/>
    </source>
</evidence>
<reference evidence="3" key="2">
    <citation type="submission" date="2020-08" db="EMBL/GenBank/DDBJ databases">
        <authorList>
            <person name="Chen M."/>
            <person name="Teng W."/>
            <person name="Zhao L."/>
            <person name="Hu C."/>
            <person name="Zhou Y."/>
            <person name="Han B."/>
            <person name="Song L."/>
            <person name="Shu W."/>
        </authorList>
    </citation>
    <scope>NUCLEOTIDE SEQUENCE</scope>
    <source>
        <strain evidence="3">FACHB-1277</strain>
    </source>
</reference>
<name>A0A926USP3_9CYAN</name>
<dbReference type="Pfam" id="PF25564">
    <property type="entry name" value="DUF7933"/>
    <property type="match status" value="10"/>
</dbReference>
<dbReference type="PANTHER" id="PTHR34819">
    <property type="entry name" value="LARGE CYSTEINE-RICH PERIPLASMIC PROTEIN OMCB"/>
    <property type="match status" value="1"/>
</dbReference>
<reference evidence="3" key="1">
    <citation type="journal article" date="2015" name="ISME J.">
        <title>Draft Genome Sequence of Streptomyces incarnatus NRRL8089, which Produces the Nucleoside Antibiotic Sinefungin.</title>
        <authorList>
            <person name="Oshima K."/>
            <person name="Hattori M."/>
            <person name="Shimizu H."/>
            <person name="Fukuda K."/>
            <person name="Nemoto M."/>
            <person name="Inagaki K."/>
            <person name="Tamura T."/>
        </authorList>
    </citation>
    <scope>NUCLEOTIDE SEQUENCE</scope>
    <source>
        <strain evidence="3">FACHB-1277</strain>
    </source>
</reference>
<feature type="domain" description="DUF7933" evidence="2">
    <location>
        <begin position="68"/>
        <end position="194"/>
    </location>
</feature>
<feature type="domain" description="DUF7933" evidence="2">
    <location>
        <begin position="878"/>
        <end position="1011"/>
    </location>
</feature>
<keyword evidence="1" id="KW-0472">Membrane</keyword>
<keyword evidence="4" id="KW-1185">Reference proteome</keyword>
<feature type="domain" description="DUF7933" evidence="2">
    <location>
        <begin position="610"/>
        <end position="739"/>
    </location>
</feature>
<feature type="domain" description="DUF7933" evidence="2">
    <location>
        <begin position="334"/>
        <end position="461"/>
    </location>
</feature>
<gene>
    <name evidence="3" type="ORF">H6F44_09620</name>
</gene>
<accession>A0A926USP3</accession>
<feature type="domain" description="DUF7933" evidence="2">
    <location>
        <begin position="1272"/>
        <end position="1394"/>
    </location>
</feature>
<dbReference type="EMBL" id="JACJPY010000024">
    <property type="protein sequence ID" value="MBD2150374.1"/>
    <property type="molecule type" value="Genomic_DNA"/>
</dbReference>
<protein>
    <submittedName>
        <fullName evidence="3">DUF11 domain-containing protein</fullName>
    </submittedName>
</protein>
<dbReference type="InterPro" id="IPR047589">
    <property type="entry name" value="DUF11_rpt"/>
</dbReference>
<comment type="caution">
    <text evidence="3">The sequence shown here is derived from an EMBL/GenBank/DDBJ whole genome shotgun (WGS) entry which is preliminary data.</text>
</comment>
<feature type="domain" description="DUF7933" evidence="2">
    <location>
        <begin position="200"/>
        <end position="328"/>
    </location>
</feature>
<keyword evidence="1" id="KW-0812">Transmembrane</keyword>
<feature type="domain" description="DUF7933" evidence="2">
    <location>
        <begin position="745"/>
        <end position="873"/>
    </location>
</feature>
<feature type="transmembrane region" description="Helical" evidence="1">
    <location>
        <begin position="34"/>
        <end position="51"/>
    </location>
</feature>
<proteinExistence type="predicted"/>
<feature type="domain" description="DUF7933" evidence="2">
    <location>
        <begin position="489"/>
        <end position="596"/>
    </location>
</feature>